<dbReference type="Pfam" id="PF18925">
    <property type="entry name" value="DUF5675"/>
    <property type="match status" value="1"/>
</dbReference>
<evidence type="ECO:0000313" key="3">
    <source>
        <dbReference type="Proteomes" id="UP000824176"/>
    </source>
</evidence>
<proteinExistence type="predicted"/>
<dbReference type="InterPro" id="IPR043732">
    <property type="entry name" value="DUF5675"/>
</dbReference>
<sequence length="134" mass="14901">MKKLILKRIDSSSECVLGVLELDGKEICKTLELPWRDNEKGISCIPAGEYKLSPYPSSRFGEVYIVNDVPNRTGILIHTGNTASDIEGCILVGDSYGKLNGKRAVLNSRQAFNFIKELLGNEEYMLNIVNAYES</sequence>
<accession>A0A9D2GS97</accession>
<evidence type="ECO:0000313" key="2">
    <source>
        <dbReference type="EMBL" id="HIZ89052.1"/>
    </source>
</evidence>
<dbReference type="AlphaFoldDB" id="A0A9D2GS97"/>
<comment type="caution">
    <text evidence="2">The sequence shown here is derived from an EMBL/GenBank/DDBJ whole genome shotgun (WGS) entry which is preliminary data.</text>
</comment>
<evidence type="ECO:0000259" key="1">
    <source>
        <dbReference type="Pfam" id="PF18925"/>
    </source>
</evidence>
<reference evidence="2" key="1">
    <citation type="journal article" date="2021" name="PeerJ">
        <title>Extensive microbial diversity within the chicken gut microbiome revealed by metagenomics and culture.</title>
        <authorList>
            <person name="Gilroy R."/>
            <person name="Ravi A."/>
            <person name="Getino M."/>
            <person name="Pursley I."/>
            <person name="Horton D.L."/>
            <person name="Alikhan N.F."/>
            <person name="Baker D."/>
            <person name="Gharbi K."/>
            <person name="Hall N."/>
            <person name="Watson M."/>
            <person name="Adriaenssens E.M."/>
            <person name="Foster-Nyarko E."/>
            <person name="Jarju S."/>
            <person name="Secka A."/>
            <person name="Antonio M."/>
            <person name="Oren A."/>
            <person name="Chaudhuri R.R."/>
            <person name="La Ragione R."/>
            <person name="Hildebrand F."/>
            <person name="Pallen M.J."/>
        </authorList>
    </citation>
    <scope>NUCLEOTIDE SEQUENCE</scope>
    <source>
        <strain evidence="2">ChiW4-1371</strain>
    </source>
</reference>
<gene>
    <name evidence="2" type="ORF">H9804_03835</name>
</gene>
<protein>
    <recommendedName>
        <fullName evidence="1">DUF5675 domain-containing protein</fullName>
    </recommendedName>
</protein>
<dbReference type="Proteomes" id="UP000824176">
    <property type="component" value="Unassembled WGS sequence"/>
</dbReference>
<dbReference type="EMBL" id="DXAQ01000059">
    <property type="protein sequence ID" value="HIZ89052.1"/>
    <property type="molecule type" value="Genomic_DNA"/>
</dbReference>
<reference evidence="2" key="2">
    <citation type="submission" date="2021-04" db="EMBL/GenBank/DDBJ databases">
        <authorList>
            <person name="Gilroy R."/>
        </authorList>
    </citation>
    <scope>NUCLEOTIDE SEQUENCE</scope>
    <source>
        <strain evidence="2">ChiW4-1371</strain>
    </source>
</reference>
<name>A0A9D2GS97_9BACT</name>
<organism evidence="2 3">
    <name type="scientific">Candidatus Mucispirillum faecigallinarum</name>
    <dbReference type="NCBI Taxonomy" id="2838699"/>
    <lineage>
        <taxon>Bacteria</taxon>
        <taxon>Pseudomonadati</taxon>
        <taxon>Deferribacterota</taxon>
        <taxon>Deferribacteres</taxon>
        <taxon>Deferribacterales</taxon>
        <taxon>Mucispirillaceae</taxon>
        <taxon>Mucispirillum</taxon>
    </lineage>
</organism>
<feature type="domain" description="DUF5675" evidence="1">
    <location>
        <begin position="6"/>
        <end position="119"/>
    </location>
</feature>